<sequence>MRTQARQVNLPPTKSYRHDDPYDRHFQCGPPNRYTSPNRVLPEAVADIHTILLIENNEGKRLKYLRMRLPEQRNASR</sequence>
<feature type="region of interest" description="Disordered" evidence="1">
    <location>
        <begin position="1"/>
        <end position="23"/>
    </location>
</feature>
<organism evidence="2">
    <name type="scientific">bioreactor metagenome</name>
    <dbReference type="NCBI Taxonomy" id="1076179"/>
    <lineage>
        <taxon>unclassified sequences</taxon>
        <taxon>metagenomes</taxon>
        <taxon>ecological metagenomes</taxon>
    </lineage>
</organism>
<proteinExistence type="predicted"/>
<reference evidence="2" key="1">
    <citation type="submission" date="2019-08" db="EMBL/GenBank/DDBJ databases">
        <authorList>
            <person name="Kucharzyk K."/>
            <person name="Murdoch R.W."/>
            <person name="Higgins S."/>
            <person name="Loffler F."/>
        </authorList>
    </citation>
    <scope>NUCLEOTIDE SEQUENCE</scope>
</reference>
<name>A0A645BJD5_9ZZZZ</name>
<feature type="compositionally biased region" description="Polar residues" evidence="1">
    <location>
        <begin position="1"/>
        <end position="12"/>
    </location>
</feature>
<dbReference type="AlphaFoldDB" id="A0A645BJD5"/>
<dbReference type="EMBL" id="VSSQ01020554">
    <property type="protein sequence ID" value="MPM65505.1"/>
    <property type="molecule type" value="Genomic_DNA"/>
</dbReference>
<accession>A0A645BJD5</accession>
<gene>
    <name evidence="2" type="ORF">SDC9_112402</name>
</gene>
<comment type="caution">
    <text evidence="2">The sequence shown here is derived from an EMBL/GenBank/DDBJ whole genome shotgun (WGS) entry which is preliminary data.</text>
</comment>
<evidence type="ECO:0000313" key="2">
    <source>
        <dbReference type="EMBL" id="MPM65505.1"/>
    </source>
</evidence>
<evidence type="ECO:0000256" key="1">
    <source>
        <dbReference type="SAM" id="MobiDB-lite"/>
    </source>
</evidence>
<protein>
    <submittedName>
        <fullName evidence="2">Uncharacterized protein</fullName>
    </submittedName>
</protein>